<organism evidence="2 3">
    <name type="scientific">Gilvimarinus gilvus</name>
    <dbReference type="NCBI Taxonomy" id="3058038"/>
    <lineage>
        <taxon>Bacteria</taxon>
        <taxon>Pseudomonadati</taxon>
        <taxon>Pseudomonadota</taxon>
        <taxon>Gammaproteobacteria</taxon>
        <taxon>Cellvibrionales</taxon>
        <taxon>Cellvibrionaceae</taxon>
        <taxon>Gilvimarinus</taxon>
    </lineage>
</organism>
<dbReference type="Gene3D" id="3.40.630.30">
    <property type="match status" value="1"/>
</dbReference>
<proteinExistence type="predicted"/>
<protein>
    <submittedName>
        <fullName evidence="2">GNAT family N-acetyltransferase</fullName>
    </submittedName>
</protein>
<dbReference type="EMBL" id="JAXAFO010000001">
    <property type="protein sequence ID" value="MDX6847793.1"/>
    <property type="molecule type" value="Genomic_DNA"/>
</dbReference>
<reference evidence="2 3" key="1">
    <citation type="submission" date="2023-11" db="EMBL/GenBank/DDBJ databases">
        <title>Gilvimarinus fulvus sp. nov., isolated from the surface of Kelp.</title>
        <authorList>
            <person name="Sun Y.Y."/>
            <person name="Gong Y."/>
            <person name="Du Z.J."/>
        </authorList>
    </citation>
    <scope>NUCLEOTIDE SEQUENCE [LARGE SCALE GENOMIC DNA]</scope>
    <source>
        <strain evidence="2 3">SDUM040013</strain>
    </source>
</reference>
<dbReference type="PANTHER" id="PTHR43328">
    <property type="entry name" value="ACETYLTRANSFERASE-RELATED"/>
    <property type="match status" value="1"/>
</dbReference>
<dbReference type="InterPro" id="IPR000182">
    <property type="entry name" value="GNAT_dom"/>
</dbReference>
<dbReference type="RefSeq" id="WP_302724395.1">
    <property type="nucleotide sequence ID" value="NZ_JAULRU010000797.1"/>
</dbReference>
<dbReference type="Proteomes" id="UP001273505">
    <property type="component" value="Unassembled WGS sequence"/>
</dbReference>
<name>A0ABU4RVU0_9GAMM</name>
<accession>A0ABU4RVU0</accession>
<dbReference type="InterPro" id="IPR016181">
    <property type="entry name" value="Acyl_CoA_acyltransferase"/>
</dbReference>
<comment type="caution">
    <text evidence="2">The sequence shown here is derived from an EMBL/GenBank/DDBJ whole genome shotgun (WGS) entry which is preliminary data.</text>
</comment>
<evidence type="ECO:0000259" key="1">
    <source>
        <dbReference type="Pfam" id="PF13302"/>
    </source>
</evidence>
<evidence type="ECO:0000313" key="2">
    <source>
        <dbReference type="EMBL" id="MDX6847793.1"/>
    </source>
</evidence>
<evidence type="ECO:0000313" key="3">
    <source>
        <dbReference type="Proteomes" id="UP001273505"/>
    </source>
</evidence>
<dbReference type="PANTHER" id="PTHR43328:SF1">
    <property type="entry name" value="N-ACETYLTRANSFERASE DOMAIN-CONTAINING PROTEIN"/>
    <property type="match status" value="1"/>
</dbReference>
<feature type="domain" description="N-acetyltransferase" evidence="1">
    <location>
        <begin position="3"/>
        <end position="113"/>
    </location>
</feature>
<dbReference type="Pfam" id="PF13302">
    <property type="entry name" value="Acetyltransf_3"/>
    <property type="match status" value="1"/>
</dbReference>
<dbReference type="SUPFAM" id="SSF55729">
    <property type="entry name" value="Acyl-CoA N-acyltransferases (Nat)"/>
    <property type="match status" value="1"/>
</dbReference>
<sequence>MVELRSFRKEDARDLAKNANNSRVAQFLPDVFPSPYPVEAAQWWVAEGYQLGDVFNQAIIIDGECAGSIGVTFLEGVYKHTAKLGFWLGEPYWGKGIMTKTVNEFVSHVFDEFSTK</sequence>
<keyword evidence="3" id="KW-1185">Reference proteome</keyword>
<gene>
    <name evidence="2" type="ORF">SCD92_00385</name>
</gene>